<dbReference type="InterPro" id="IPR001357">
    <property type="entry name" value="BRCT_dom"/>
</dbReference>
<protein>
    <recommendedName>
        <fullName evidence="3">BRCT domain-containing protein</fullName>
    </recommendedName>
</protein>
<dbReference type="STRING" id="31234.E3MFP3"/>
<keyword evidence="1" id="KW-0472">Membrane</keyword>
<dbReference type="InParanoid" id="E3MFP3"/>
<dbReference type="eggNOG" id="KOG4177">
    <property type="taxonomic scope" value="Eukaryota"/>
</dbReference>
<feature type="transmembrane region" description="Helical" evidence="1">
    <location>
        <begin position="767"/>
        <end position="792"/>
    </location>
</feature>
<dbReference type="Gene3D" id="3.40.50.10190">
    <property type="entry name" value="BRCT domain"/>
    <property type="match status" value="1"/>
</dbReference>
<dbReference type="PANTHER" id="PTHR22956">
    <property type="entry name" value="ANKYRIN REPEAT-CONTAINING PROTEIN F37A4.4-RELATED-RELATED"/>
    <property type="match status" value="1"/>
</dbReference>
<dbReference type="InterPro" id="IPR053345">
    <property type="entry name" value="Ankyrin_repeat-containing"/>
</dbReference>
<keyword evidence="2" id="KW-0732">Signal</keyword>
<sequence>MRCHLIIVISLLVNFLAAGNSKSNLEEVYDKLSTITRVTNAIVLQAERVKRSVKARDVVAEILKVNPIDLSPILEFDPDKVIPVMTVLIEKLKKLKKEVTEKDWSDLAGARDWVNGLSDTHKAILNVRVKLDGRLGERKILNYFDFIYDKQKDVEMVKNMTDDVLSNWNTLNQTYVTDPRSAMTVWRAEMHYITSLITKISDLDTPLRSFYSFSSTLPLISQILDGLKWFDSSQKIILDAMQRIFAQTDGIWRDPKDNVEKVGESISHFSYECRSMFKNVNRPQIKWTIGFPDRNDMSKVKEDLDNDWFQLNVANGSGVEQLRKELSGFFEIGELMKAAENSWTEFETEHEKDEWSAGSMGISITDFEDYTGGPNGAAMLSDFQKYFERSQCKADFVNYYKWLPSEDIRERVTALSSNGDELQKILSTILQDELKKTLMEELKMIQDNTTITAAEILDDQKFKALHTTIGDMTQLKDILTAFLASHNLLLDQIRDKKDEVVEKSKKGSAQVLEFANCIHRSMRYDIRLERMTALKEMVEFLKNIESFLRRSKYSLLDELNALNYIQKFAEMRNNVLKMESFFENIKLNRSDNNTSMNLSNPEVTLQNLGKGMYVLCDMKKALALRNTLIASTNFSDDLNSVIEEKVEDWKDRKSKINTLIEELESLDKFSAGIRNERVLTMRKVLFEAANTVHGFPEMYSKIFGGIPWYNEENSSRIVKKLAELDLDFVSHRADLLATSLTIELILEYFDENFKPAEERYLAETKSYYIVPISICVAVFLLILICFAVMFGFTETGRKLLKNWYLSHFAKPEEFEKRWRYSYFLDRRDQKSSLIKAVHSDNIYDGRDAVMDGAYINVYDGEYVGGRRIERSRNSSFSAPSLVEMLIKNGADRTRLNAQNRTPEELIPPKSEDPKGFEMMSKVYKKYRKKKFRPRLPQEFPPVVFHIHIDKSMDYVDSGAVEQFRKRFQPSTTHLVCTTHWIVKTGCDGILEISTIEDVYWTTSGVIIVKHSWLEDCLNNERLLNKDCDYLVEKVKYNDVVYNTVIPWAQAMAKGEMPYLLGVLVCIFIPQHPDLKFILNIIQIHGGMFCMSNDLPEKSFFEAGVHPYLHAHLGPVFILHDGKINVDVYRADPEVYTLFTDVEFAAFVLMRGINVDTRKNPISIVTGIDMIY</sequence>
<evidence type="ECO:0000256" key="1">
    <source>
        <dbReference type="SAM" id="Phobius"/>
    </source>
</evidence>
<gene>
    <name evidence="4" type="ORF">CRE_24382</name>
</gene>
<dbReference type="Proteomes" id="UP000008281">
    <property type="component" value="Unassembled WGS sequence"/>
</dbReference>
<dbReference type="Pfam" id="PF02206">
    <property type="entry name" value="WSN"/>
    <property type="match status" value="1"/>
</dbReference>
<name>E3MFP3_CAERE</name>
<dbReference type="OrthoDB" id="5871217at2759"/>
<dbReference type="SUPFAM" id="SSF52113">
    <property type="entry name" value="BRCT domain"/>
    <property type="match status" value="1"/>
</dbReference>
<dbReference type="SMART" id="SM00453">
    <property type="entry name" value="WSN"/>
    <property type="match status" value="1"/>
</dbReference>
<dbReference type="EMBL" id="DS268442">
    <property type="protein sequence ID" value="EFP01224.1"/>
    <property type="molecule type" value="Genomic_DNA"/>
</dbReference>
<keyword evidence="1" id="KW-1133">Transmembrane helix</keyword>
<evidence type="ECO:0000259" key="3">
    <source>
        <dbReference type="PROSITE" id="PS50172"/>
    </source>
</evidence>
<evidence type="ECO:0000313" key="5">
    <source>
        <dbReference type="Proteomes" id="UP000008281"/>
    </source>
</evidence>
<dbReference type="HOGENOM" id="CLU_002600_0_0_1"/>
<feature type="chain" id="PRO_5003174859" description="BRCT domain-containing protein" evidence="2">
    <location>
        <begin position="19"/>
        <end position="1171"/>
    </location>
</feature>
<organism evidence="5">
    <name type="scientific">Caenorhabditis remanei</name>
    <name type="common">Caenorhabditis vulgaris</name>
    <dbReference type="NCBI Taxonomy" id="31234"/>
    <lineage>
        <taxon>Eukaryota</taxon>
        <taxon>Metazoa</taxon>
        <taxon>Ecdysozoa</taxon>
        <taxon>Nematoda</taxon>
        <taxon>Chromadorea</taxon>
        <taxon>Rhabditida</taxon>
        <taxon>Rhabditina</taxon>
        <taxon>Rhabditomorpha</taxon>
        <taxon>Rhabditoidea</taxon>
        <taxon>Rhabditidae</taxon>
        <taxon>Peloderinae</taxon>
        <taxon>Caenorhabditis</taxon>
    </lineage>
</organism>
<keyword evidence="1" id="KW-0812">Transmembrane</keyword>
<reference evidence="4" key="1">
    <citation type="submission" date="2007-07" db="EMBL/GenBank/DDBJ databases">
        <title>PCAP assembly of the Caenorhabditis remanei genome.</title>
        <authorList>
            <consortium name="The Caenorhabditis remanei Sequencing Consortium"/>
            <person name="Wilson R.K."/>
        </authorList>
    </citation>
    <scope>NUCLEOTIDE SEQUENCE [LARGE SCALE GENOMIC DNA]</scope>
    <source>
        <strain evidence="4">PB4641</strain>
    </source>
</reference>
<keyword evidence="5" id="KW-1185">Reference proteome</keyword>
<dbReference type="InterPro" id="IPR003125">
    <property type="entry name" value="WSN"/>
</dbReference>
<dbReference type="InterPro" id="IPR036420">
    <property type="entry name" value="BRCT_dom_sf"/>
</dbReference>
<evidence type="ECO:0000256" key="2">
    <source>
        <dbReference type="SAM" id="SignalP"/>
    </source>
</evidence>
<dbReference type="AlphaFoldDB" id="E3MFP3"/>
<feature type="signal peptide" evidence="2">
    <location>
        <begin position="1"/>
        <end position="18"/>
    </location>
</feature>
<proteinExistence type="predicted"/>
<dbReference type="PROSITE" id="PS50172">
    <property type="entry name" value="BRCT"/>
    <property type="match status" value="1"/>
</dbReference>
<feature type="domain" description="BRCT" evidence="3">
    <location>
        <begin position="1007"/>
        <end position="1030"/>
    </location>
</feature>
<accession>E3MFP3</accession>
<evidence type="ECO:0000313" key="4">
    <source>
        <dbReference type="EMBL" id="EFP01224.1"/>
    </source>
</evidence>